<accession>A0ABU1IM11</accession>
<keyword evidence="1" id="KW-0812">Transmembrane</keyword>
<comment type="caution">
    <text evidence="2">The sequence shown here is derived from an EMBL/GenBank/DDBJ whole genome shotgun (WGS) entry which is preliminary data.</text>
</comment>
<feature type="transmembrane region" description="Helical" evidence="1">
    <location>
        <begin position="27"/>
        <end position="47"/>
    </location>
</feature>
<evidence type="ECO:0000256" key="1">
    <source>
        <dbReference type="SAM" id="Phobius"/>
    </source>
</evidence>
<evidence type="ECO:0000313" key="2">
    <source>
        <dbReference type="EMBL" id="MDR6225808.1"/>
    </source>
</evidence>
<dbReference type="Proteomes" id="UP001185012">
    <property type="component" value="Unassembled WGS sequence"/>
</dbReference>
<keyword evidence="1" id="KW-1133">Transmembrane helix</keyword>
<name>A0ABU1IM11_9BACL</name>
<keyword evidence="3" id="KW-1185">Reference proteome</keyword>
<evidence type="ECO:0000313" key="3">
    <source>
        <dbReference type="Proteomes" id="UP001185012"/>
    </source>
</evidence>
<reference evidence="2 3" key="1">
    <citation type="submission" date="2023-07" db="EMBL/GenBank/DDBJ databases">
        <title>Genomic Encyclopedia of Type Strains, Phase IV (KMG-IV): sequencing the most valuable type-strain genomes for metagenomic binning, comparative biology and taxonomic classification.</title>
        <authorList>
            <person name="Goeker M."/>
        </authorList>
    </citation>
    <scope>NUCLEOTIDE SEQUENCE [LARGE SCALE GENOMIC DNA]</scope>
    <source>
        <strain evidence="2 3">DSM 45903</strain>
    </source>
</reference>
<sequence length="56" mass="6110">MKRYGTSICLLLIPAWISSTTYAGQGLLAWLGSMALILAAAWFTKFLKTAKESADE</sequence>
<keyword evidence="1" id="KW-0472">Membrane</keyword>
<protein>
    <submittedName>
        <fullName evidence="2">Uncharacterized protein</fullName>
    </submittedName>
</protein>
<organism evidence="2 3">
    <name type="scientific">Desmospora profundinema</name>
    <dbReference type="NCBI Taxonomy" id="1571184"/>
    <lineage>
        <taxon>Bacteria</taxon>
        <taxon>Bacillati</taxon>
        <taxon>Bacillota</taxon>
        <taxon>Bacilli</taxon>
        <taxon>Bacillales</taxon>
        <taxon>Thermoactinomycetaceae</taxon>
        <taxon>Desmospora</taxon>
    </lineage>
</organism>
<gene>
    <name evidence="2" type="ORF">JOE21_001806</name>
</gene>
<proteinExistence type="predicted"/>
<dbReference type="EMBL" id="JAVDQG010000003">
    <property type="protein sequence ID" value="MDR6225808.1"/>
    <property type="molecule type" value="Genomic_DNA"/>
</dbReference>
<dbReference type="RefSeq" id="WP_309864861.1">
    <property type="nucleotide sequence ID" value="NZ_JAVDQG010000003.1"/>
</dbReference>